<keyword evidence="2" id="KW-1185">Reference proteome</keyword>
<dbReference type="AlphaFoldDB" id="A0A822Y999"/>
<name>A0A822Y999_NELNU</name>
<dbReference type="EMBL" id="DUZY01000002">
    <property type="protein sequence ID" value="DAD26168.1"/>
    <property type="molecule type" value="Genomic_DNA"/>
</dbReference>
<evidence type="ECO:0000313" key="1">
    <source>
        <dbReference type="EMBL" id="DAD26168.1"/>
    </source>
</evidence>
<reference evidence="1 2" key="1">
    <citation type="journal article" date="2020" name="Mol. Biol. Evol.">
        <title>Distinct Expression and Methylation Patterns for Genes with Different Fates following a Single Whole-Genome Duplication in Flowering Plants.</title>
        <authorList>
            <person name="Shi T."/>
            <person name="Rahmani R.S."/>
            <person name="Gugger P.F."/>
            <person name="Wang M."/>
            <person name="Li H."/>
            <person name="Zhang Y."/>
            <person name="Li Z."/>
            <person name="Wang Q."/>
            <person name="Van de Peer Y."/>
            <person name="Marchal K."/>
            <person name="Chen J."/>
        </authorList>
    </citation>
    <scope>NUCLEOTIDE SEQUENCE [LARGE SCALE GENOMIC DNA]</scope>
    <source>
        <tissue evidence="1">Leaf</tissue>
    </source>
</reference>
<accession>A0A822Y999</accession>
<evidence type="ECO:0000313" key="2">
    <source>
        <dbReference type="Proteomes" id="UP000607653"/>
    </source>
</evidence>
<organism evidence="1 2">
    <name type="scientific">Nelumbo nucifera</name>
    <name type="common">Sacred lotus</name>
    <dbReference type="NCBI Taxonomy" id="4432"/>
    <lineage>
        <taxon>Eukaryota</taxon>
        <taxon>Viridiplantae</taxon>
        <taxon>Streptophyta</taxon>
        <taxon>Embryophyta</taxon>
        <taxon>Tracheophyta</taxon>
        <taxon>Spermatophyta</taxon>
        <taxon>Magnoliopsida</taxon>
        <taxon>Proteales</taxon>
        <taxon>Nelumbonaceae</taxon>
        <taxon>Nelumbo</taxon>
    </lineage>
</organism>
<comment type="caution">
    <text evidence="1">The sequence shown here is derived from an EMBL/GenBank/DDBJ whole genome shotgun (WGS) entry which is preliminary data.</text>
</comment>
<protein>
    <submittedName>
        <fullName evidence="1">Uncharacterized protein</fullName>
    </submittedName>
</protein>
<dbReference type="Proteomes" id="UP000607653">
    <property type="component" value="Unassembled WGS sequence"/>
</dbReference>
<proteinExistence type="predicted"/>
<gene>
    <name evidence="1" type="ORF">HUJ06_027636</name>
</gene>
<sequence length="81" mass="8895">MPMAGWIVGQLGTREAASHVLDIIQKKKKMAGRAVFLAVPPEMVNATLASEYLWRLEQSSVSHIIRTILICHTGIQLPVDG</sequence>